<keyword evidence="2" id="KW-0472">Membrane</keyword>
<dbReference type="Proteomes" id="UP000298277">
    <property type="component" value="Unassembled WGS sequence"/>
</dbReference>
<feature type="transmembrane region" description="Helical" evidence="2">
    <location>
        <begin position="12"/>
        <end position="33"/>
    </location>
</feature>
<dbReference type="InterPro" id="IPR011990">
    <property type="entry name" value="TPR-like_helical_dom_sf"/>
</dbReference>
<protein>
    <submittedName>
        <fullName evidence="3">Tetratricopeptide repeat protein</fullName>
    </submittedName>
</protein>
<dbReference type="OrthoDB" id="345192at2"/>
<evidence type="ECO:0000313" key="3">
    <source>
        <dbReference type="EMBL" id="TGK37420.1"/>
    </source>
</evidence>
<keyword evidence="4" id="KW-1185">Reference proteome</keyword>
<dbReference type="AlphaFoldDB" id="A0A5F1YG07"/>
<evidence type="ECO:0000256" key="1">
    <source>
        <dbReference type="SAM" id="MobiDB-lite"/>
    </source>
</evidence>
<feature type="compositionally biased region" description="Polar residues" evidence="1">
    <location>
        <begin position="135"/>
        <end position="152"/>
    </location>
</feature>
<evidence type="ECO:0000256" key="2">
    <source>
        <dbReference type="SAM" id="Phobius"/>
    </source>
</evidence>
<feature type="region of interest" description="Disordered" evidence="1">
    <location>
        <begin position="53"/>
        <end position="183"/>
    </location>
</feature>
<proteinExistence type="predicted"/>
<accession>A0A5F1YG07</accession>
<feature type="compositionally biased region" description="Basic and acidic residues" evidence="1">
    <location>
        <begin position="117"/>
        <end position="127"/>
    </location>
</feature>
<dbReference type="Pfam" id="PF13181">
    <property type="entry name" value="TPR_8"/>
    <property type="match status" value="1"/>
</dbReference>
<dbReference type="Gene3D" id="1.25.40.10">
    <property type="entry name" value="Tetratricopeptide repeat domain"/>
    <property type="match status" value="1"/>
</dbReference>
<comment type="caution">
    <text evidence="3">The sequence shown here is derived from an EMBL/GenBank/DDBJ whole genome shotgun (WGS) entry which is preliminary data.</text>
</comment>
<name>A0A5F1YG07_9LEPT</name>
<organism evidence="3 4">
    <name type="scientific">Leptospira gomenensis</name>
    <dbReference type="NCBI Taxonomy" id="2484974"/>
    <lineage>
        <taxon>Bacteria</taxon>
        <taxon>Pseudomonadati</taxon>
        <taxon>Spirochaetota</taxon>
        <taxon>Spirochaetia</taxon>
        <taxon>Leptospirales</taxon>
        <taxon>Leptospiraceae</taxon>
        <taxon>Leptospira</taxon>
    </lineage>
</organism>
<dbReference type="EMBL" id="RQFA01000014">
    <property type="protein sequence ID" value="TGK37420.1"/>
    <property type="molecule type" value="Genomic_DNA"/>
</dbReference>
<evidence type="ECO:0000313" key="4">
    <source>
        <dbReference type="Proteomes" id="UP000298277"/>
    </source>
</evidence>
<reference evidence="3" key="1">
    <citation type="journal article" date="2019" name="PLoS Negl. Trop. Dis.">
        <title>Revisiting the worldwide diversity of Leptospira species in the environment.</title>
        <authorList>
            <person name="Vincent A.T."/>
            <person name="Schiettekatte O."/>
            <person name="Bourhy P."/>
            <person name="Veyrier F.J."/>
            <person name="Picardeau M."/>
        </authorList>
    </citation>
    <scope>NUCLEOTIDE SEQUENCE [LARGE SCALE GENOMIC DNA]</scope>
    <source>
        <strain evidence="3">201800299</strain>
    </source>
</reference>
<dbReference type="InterPro" id="IPR019734">
    <property type="entry name" value="TPR_rpt"/>
</dbReference>
<sequence>MKAIEVKVRYRNDYFVLFFCLYFLSAIGIGFGGKTRGSGGALFADMPLPFPEESAEVETFSGRETEEREESGKSATNAATRSSSSSSSRIGAEEKKSSSTLGEGGEARASETISESQGDKNESEKGTKVVAPKGETTSVVSEGNVSQTRLPNSSKTSLKKKKDKKKEDPSESGYKRGVLRLRENQRNNAKSEFDQAGGQGKSSNAARLEGARLTAESSNDANTITEQIDSEEEKWKAVFEVARSLRGNGKTQEAEAQYLRLITEAPENFQTIALVSLGEMLSVTERKDSARRYLLQAIKLIRKKPELDSKGEQQERAVTLIARIYAEQGKYEEAENWAKAYLNRINPNAEENSPFVKELRKIIQKRNY</sequence>
<feature type="compositionally biased region" description="Basic and acidic residues" evidence="1">
    <location>
        <begin position="61"/>
        <end position="72"/>
    </location>
</feature>
<keyword evidence="2" id="KW-0812">Transmembrane</keyword>
<dbReference type="SUPFAM" id="SSF48452">
    <property type="entry name" value="TPR-like"/>
    <property type="match status" value="1"/>
</dbReference>
<dbReference type="SMART" id="SM00028">
    <property type="entry name" value="TPR"/>
    <property type="match status" value="3"/>
</dbReference>
<gene>
    <name evidence="3" type="ORF">EHQ17_02375</name>
</gene>
<keyword evidence="2" id="KW-1133">Transmembrane helix</keyword>